<name>A0A5B7HF22_PORTR</name>
<evidence type="ECO:0000256" key="1">
    <source>
        <dbReference type="SAM" id="MobiDB-lite"/>
    </source>
</evidence>
<reference evidence="2 3" key="1">
    <citation type="submission" date="2019-05" db="EMBL/GenBank/DDBJ databases">
        <title>Another draft genome of Portunus trituberculatus and its Hox gene families provides insights of decapod evolution.</title>
        <authorList>
            <person name="Jeong J.-H."/>
            <person name="Song I."/>
            <person name="Kim S."/>
            <person name="Choi T."/>
            <person name="Kim D."/>
            <person name="Ryu S."/>
            <person name="Kim W."/>
        </authorList>
    </citation>
    <scope>NUCLEOTIDE SEQUENCE [LARGE SCALE GENOMIC DNA]</scope>
    <source>
        <tissue evidence="2">Muscle</tissue>
    </source>
</reference>
<dbReference type="Proteomes" id="UP000324222">
    <property type="component" value="Unassembled WGS sequence"/>
</dbReference>
<evidence type="ECO:0000313" key="2">
    <source>
        <dbReference type="EMBL" id="MPC68723.1"/>
    </source>
</evidence>
<dbReference type="EMBL" id="VSRR010028273">
    <property type="protein sequence ID" value="MPC68723.1"/>
    <property type="molecule type" value="Genomic_DNA"/>
</dbReference>
<evidence type="ECO:0000313" key="3">
    <source>
        <dbReference type="Proteomes" id="UP000324222"/>
    </source>
</evidence>
<feature type="region of interest" description="Disordered" evidence="1">
    <location>
        <begin position="33"/>
        <end position="53"/>
    </location>
</feature>
<organism evidence="2 3">
    <name type="scientific">Portunus trituberculatus</name>
    <name type="common">Swimming crab</name>
    <name type="synonym">Neptunus trituberculatus</name>
    <dbReference type="NCBI Taxonomy" id="210409"/>
    <lineage>
        <taxon>Eukaryota</taxon>
        <taxon>Metazoa</taxon>
        <taxon>Ecdysozoa</taxon>
        <taxon>Arthropoda</taxon>
        <taxon>Crustacea</taxon>
        <taxon>Multicrustacea</taxon>
        <taxon>Malacostraca</taxon>
        <taxon>Eumalacostraca</taxon>
        <taxon>Eucarida</taxon>
        <taxon>Decapoda</taxon>
        <taxon>Pleocyemata</taxon>
        <taxon>Brachyura</taxon>
        <taxon>Eubrachyura</taxon>
        <taxon>Portunoidea</taxon>
        <taxon>Portunidae</taxon>
        <taxon>Portuninae</taxon>
        <taxon>Portunus</taxon>
    </lineage>
</organism>
<comment type="caution">
    <text evidence="2">The sequence shown here is derived from an EMBL/GenBank/DDBJ whole genome shotgun (WGS) entry which is preliminary data.</text>
</comment>
<dbReference type="AlphaFoldDB" id="A0A5B7HF22"/>
<protein>
    <submittedName>
        <fullName evidence="2">Uncharacterized protein</fullName>
    </submittedName>
</protein>
<gene>
    <name evidence="2" type="ORF">E2C01_062928</name>
</gene>
<keyword evidence="3" id="KW-1185">Reference proteome</keyword>
<sequence>MLCVCELFNNDEIFSPLDESVITTMTKKAEVKQSALRERKRSSHKVGNPVQGMKPRAMVVKTRLLQYQRTHFSKDKQLQVTMKGYNCHVLLNSGSSTISLVFISTAKK</sequence>
<proteinExistence type="predicted"/>
<accession>A0A5B7HF22</accession>